<reference evidence="1" key="1">
    <citation type="journal article" date="2022" name="Plant J.">
        <title>Strategies of tolerance reflected in two North American maple genomes.</title>
        <authorList>
            <person name="McEvoy S.L."/>
            <person name="Sezen U.U."/>
            <person name="Trouern-Trend A."/>
            <person name="McMahon S.M."/>
            <person name="Schaberg P.G."/>
            <person name="Yang J."/>
            <person name="Wegrzyn J.L."/>
            <person name="Swenson N.G."/>
        </authorList>
    </citation>
    <scope>NUCLEOTIDE SEQUENCE</scope>
    <source>
        <strain evidence="1">NS2018</strain>
    </source>
</reference>
<reference evidence="1" key="2">
    <citation type="submission" date="2023-06" db="EMBL/GenBank/DDBJ databases">
        <authorList>
            <person name="Swenson N.G."/>
            <person name="Wegrzyn J.L."/>
            <person name="Mcevoy S.L."/>
        </authorList>
    </citation>
    <scope>NUCLEOTIDE SEQUENCE</scope>
    <source>
        <strain evidence="1">NS2018</strain>
        <tissue evidence="1">Leaf</tissue>
    </source>
</reference>
<proteinExistence type="predicted"/>
<sequence>MQAAKQDYEIEKLNERDCEPFRWCCCDSGDKMLLGESVASIAKTFLESDAAVIEIKQPEAVAAGIRFLPRASNVVWDGLKEEWEQKLVKSTFPMSKKDMGMLTNYLFIFRV</sequence>
<comment type="caution">
    <text evidence="1">The sequence shown here is derived from an EMBL/GenBank/DDBJ whole genome shotgun (WGS) entry which is preliminary data.</text>
</comment>
<keyword evidence="2" id="KW-1185">Reference proteome</keyword>
<protein>
    <submittedName>
        <fullName evidence="1">Uncharacterized protein</fullName>
    </submittedName>
</protein>
<evidence type="ECO:0000313" key="2">
    <source>
        <dbReference type="Proteomes" id="UP001168877"/>
    </source>
</evidence>
<name>A0AA39VXW0_ACESA</name>
<dbReference type="Proteomes" id="UP001168877">
    <property type="component" value="Unassembled WGS sequence"/>
</dbReference>
<dbReference type="AlphaFoldDB" id="A0AA39VXW0"/>
<organism evidence="1 2">
    <name type="scientific">Acer saccharum</name>
    <name type="common">Sugar maple</name>
    <dbReference type="NCBI Taxonomy" id="4024"/>
    <lineage>
        <taxon>Eukaryota</taxon>
        <taxon>Viridiplantae</taxon>
        <taxon>Streptophyta</taxon>
        <taxon>Embryophyta</taxon>
        <taxon>Tracheophyta</taxon>
        <taxon>Spermatophyta</taxon>
        <taxon>Magnoliopsida</taxon>
        <taxon>eudicotyledons</taxon>
        <taxon>Gunneridae</taxon>
        <taxon>Pentapetalae</taxon>
        <taxon>rosids</taxon>
        <taxon>malvids</taxon>
        <taxon>Sapindales</taxon>
        <taxon>Sapindaceae</taxon>
        <taxon>Hippocastanoideae</taxon>
        <taxon>Acereae</taxon>
        <taxon>Acer</taxon>
    </lineage>
</organism>
<dbReference type="EMBL" id="JAUESC010000004">
    <property type="protein sequence ID" value="KAK0596215.1"/>
    <property type="molecule type" value="Genomic_DNA"/>
</dbReference>
<gene>
    <name evidence="1" type="ORF">LWI29_013722</name>
</gene>
<evidence type="ECO:0000313" key="1">
    <source>
        <dbReference type="EMBL" id="KAK0596215.1"/>
    </source>
</evidence>
<accession>A0AA39VXW0</accession>